<keyword evidence="3" id="KW-1185">Reference proteome</keyword>
<evidence type="ECO:0000256" key="1">
    <source>
        <dbReference type="SAM" id="SignalP"/>
    </source>
</evidence>
<dbReference type="OrthoDB" id="280897at2"/>
<accession>A0A4Q7YQQ6</accession>
<keyword evidence="1" id="KW-0732">Signal</keyword>
<organism evidence="2 3">
    <name type="scientific">Edaphobacter modestus</name>
    <dbReference type="NCBI Taxonomy" id="388466"/>
    <lineage>
        <taxon>Bacteria</taxon>
        <taxon>Pseudomonadati</taxon>
        <taxon>Acidobacteriota</taxon>
        <taxon>Terriglobia</taxon>
        <taxon>Terriglobales</taxon>
        <taxon>Acidobacteriaceae</taxon>
        <taxon>Edaphobacter</taxon>
    </lineage>
</organism>
<feature type="signal peptide" evidence="1">
    <location>
        <begin position="1"/>
        <end position="20"/>
    </location>
</feature>
<dbReference type="EMBL" id="SHKW01000001">
    <property type="protein sequence ID" value="RZU39125.1"/>
    <property type="molecule type" value="Genomic_DNA"/>
</dbReference>
<reference evidence="2 3" key="1">
    <citation type="submission" date="2019-02" db="EMBL/GenBank/DDBJ databases">
        <title>Genomic Encyclopedia of Archaeal and Bacterial Type Strains, Phase II (KMG-II): from individual species to whole genera.</title>
        <authorList>
            <person name="Goeker M."/>
        </authorList>
    </citation>
    <scope>NUCLEOTIDE SEQUENCE [LARGE SCALE GENOMIC DNA]</scope>
    <source>
        <strain evidence="2 3">DSM 18101</strain>
    </source>
</reference>
<comment type="caution">
    <text evidence="2">The sequence shown here is derived from an EMBL/GenBank/DDBJ whole genome shotgun (WGS) entry which is preliminary data.</text>
</comment>
<evidence type="ECO:0000313" key="2">
    <source>
        <dbReference type="EMBL" id="RZU39125.1"/>
    </source>
</evidence>
<sequence length="554" mass="59168">MKYLCMIALMVTGTLLPAQTIPQDAAPNCPVASTTFDQWFQSGKPVVNGVVNPANSVGFTEGSVCYFYAWAKQMFLWVTSESGGSRIFDSAAFYDVSPPDSSGKRTFLPHGKGSFVHSMMLRADKGGPHDLPIIEGKSGQLFEVMKPPVDHSGKQIVVNSAGNLVEVSKAFITSNHKLAFQDRAGNTIALPSAGALRSDSVPSDTMRTAEEFMVDGKPVFVDSNGNIIDVEQGQAGGSGVLETQKDGLVYYSTMTNDVYAYFLTGVKNGAIAGAQFPTTPTELAAIQKYAAANGKPSFTDAQALTMELKSSWIEVTELNKKDYITTTAMIPVYDRSNPQKWVLKDQRKATLGLLGLHIVGSVQGHPEMIWATFEHFGDTPNAKYSYTDKNGNTVPVPQRTAGSWRFSATNSTGPFNVVHMTAKEANILAASGYTISPSDSLRTYAWGAGPNNAAANSNLISIHNSVNALMPKGDIRSDYFLIGATWTTAGNAPPGGQAGATNVANSTMETYQQKTKGCFLCHTDGLAPDTLSHVFGGETTGLQPLFPASSGNSR</sequence>
<dbReference type="AlphaFoldDB" id="A0A4Q7YQQ6"/>
<name>A0A4Q7YQQ6_9BACT</name>
<proteinExistence type="predicted"/>
<dbReference type="Proteomes" id="UP000292958">
    <property type="component" value="Unassembled WGS sequence"/>
</dbReference>
<evidence type="ECO:0000313" key="3">
    <source>
        <dbReference type="Proteomes" id="UP000292958"/>
    </source>
</evidence>
<feature type="chain" id="PRO_5020344925" evidence="1">
    <location>
        <begin position="21"/>
        <end position="554"/>
    </location>
</feature>
<gene>
    <name evidence="2" type="ORF">BDD14_0459</name>
</gene>
<dbReference type="RefSeq" id="WP_130417384.1">
    <property type="nucleotide sequence ID" value="NZ_SHKW01000001.1"/>
</dbReference>
<protein>
    <submittedName>
        <fullName evidence="2">Uncharacterized protein</fullName>
    </submittedName>
</protein>